<feature type="non-terminal residue" evidence="10">
    <location>
        <position position="1"/>
    </location>
</feature>
<dbReference type="EC" id="2.5.1.75" evidence="3"/>
<evidence type="ECO:0000256" key="1">
    <source>
        <dbReference type="ARBA" id="ARBA00001946"/>
    </source>
</evidence>
<dbReference type="InterPro" id="IPR039657">
    <property type="entry name" value="Dimethylallyltransferase"/>
</dbReference>
<dbReference type="InterPro" id="IPR018022">
    <property type="entry name" value="IPT"/>
</dbReference>
<evidence type="ECO:0000256" key="2">
    <source>
        <dbReference type="ARBA" id="ARBA00005842"/>
    </source>
</evidence>
<dbReference type="InterPro" id="IPR027417">
    <property type="entry name" value="P-loop_NTPase"/>
</dbReference>
<keyword evidence="7" id="KW-0067">ATP-binding</keyword>
<keyword evidence="5" id="KW-0819">tRNA processing</keyword>
<evidence type="ECO:0000256" key="6">
    <source>
        <dbReference type="ARBA" id="ARBA00022741"/>
    </source>
</evidence>
<evidence type="ECO:0000256" key="4">
    <source>
        <dbReference type="ARBA" id="ARBA00022679"/>
    </source>
</evidence>
<comment type="catalytic activity">
    <reaction evidence="9">
        <text>adenosine(37) in tRNA + dimethylallyl diphosphate = N(6)-dimethylallyladenosine(37) in tRNA + diphosphate</text>
        <dbReference type="Rhea" id="RHEA:26482"/>
        <dbReference type="Rhea" id="RHEA-COMP:10162"/>
        <dbReference type="Rhea" id="RHEA-COMP:10375"/>
        <dbReference type="ChEBI" id="CHEBI:33019"/>
        <dbReference type="ChEBI" id="CHEBI:57623"/>
        <dbReference type="ChEBI" id="CHEBI:74411"/>
        <dbReference type="ChEBI" id="CHEBI:74415"/>
        <dbReference type="EC" id="2.5.1.75"/>
    </reaction>
</comment>
<dbReference type="GO" id="GO:0005524">
    <property type="term" value="F:ATP binding"/>
    <property type="evidence" value="ECO:0007669"/>
    <property type="project" value="UniProtKB-KW"/>
</dbReference>
<keyword evidence="4" id="KW-0808">Transferase</keyword>
<name>X0ZPZ2_9ZZZZ</name>
<dbReference type="HAMAP" id="MF_00185">
    <property type="entry name" value="IPP_trans"/>
    <property type="match status" value="1"/>
</dbReference>
<dbReference type="Pfam" id="PF01715">
    <property type="entry name" value="IPPT"/>
    <property type="match status" value="1"/>
</dbReference>
<evidence type="ECO:0000313" key="10">
    <source>
        <dbReference type="EMBL" id="GAG71805.1"/>
    </source>
</evidence>
<dbReference type="PANTHER" id="PTHR11088:SF60">
    <property type="entry name" value="TRNA DIMETHYLALLYLTRANSFERASE"/>
    <property type="match status" value="1"/>
</dbReference>
<keyword evidence="6" id="KW-0547">Nucleotide-binding</keyword>
<dbReference type="PANTHER" id="PTHR11088">
    <property type="entry name" value="TRNA DIMETHYLALLYLTRANSFERASE"/>
    <property type="match status" value="1"/>
</dbReference>
<accession>X0ZPZ2</accession>
<evidence type="ECO:0000256" key="9">
    <source>
        <dbReference type="ARBA" id="ARBA00049563"/>
    </source>
</evidence>
<comment type="caution">
    <text evidence="10">The sequence shown here is derived from an EMBL/GenBank/DDBJ whole genome shotgun (WGS) entry which is preliminary data.</text>
</comment>
<proteinExistence type="inferred from homology"/>
<organism evidence="10">
    <name type="scientific">marine sediment metagenome</name>
    <dbReference type="NCBI Taxonomy" id="412755"/>
    <lineage>
        <taxon>unclassified sequences</taxon>
        <taxon>metagenomes</taxon>
        <taxon>ecological metagenomes</taxon>
    </lineage>
</organism>
<evidence type="ECO:0000256" key="5">
    <source>
        <dbReference type="ARBA" id="ARBA00022694"/>
    </source>
</evidence>
<dbReference type="GO" id="GO:0006400">
    <property type="term" value="P:tRNA modification"/>
    <property type="evidence" value="ECO:0007669"/>
    <property type="project" value="TreeGrafter"/>
</dbReference>
<dbReference type="GO" id="GO:0052381">
    <property type="term" value="F:tRNA dimethylallyltransferase activity"/>
    <property type="evidence" value="ECO:0007669"/>
    <property type="project" value="UniProtKB-EC"/>
</dbReference>
<gene>
    <name evidence="10" type="ORF">S01H4_05568</name>
</gene>
<dbReference type="Gene3D" id="1.10.20.140">
    <property type="match status" value="1"/>
</dbReference>
<dbReference type="NCBIfam" id="TIGR00174">
    <property type="entry name" value="miaA"/>
    <property type="match status" value="1"/>
</dbReference>
<comment type="cofactor">
    <cofactor evidence="1">
        <name>Mg(2+)</name>
        <dbReference type="ChEBI" id="CHEBI:18420"/>
    </cofactor>
</comment>
<dbReference type="EMBL" id="BART01001629">
    <property type="protein sequence ID" value="GAG71805.1"/>
    <property type="molecule type" value="Genomic_DNA"/>
</dbReference>
<dbReference type="AlphaFoldDB" id="X0ZPZ2"/>
<evidence type="ECO:0000256" key="3">
    <source>
        <dbReference type="ARBA" id="ARBA00012665"/>
    </source>
</evidence>
<comment type="similarity">
    <text evidence="2">Belongs to the IPP transferase family.</text>
</comment>
<dbReference type="SUPFAM" id="SSF52540">
    <property type="entry name" value="P-loop containing nucleoside triphosphate hydrolases"/>
    <property type="match status" value="1"/>
</dbReference>
<evidence type="ECO:0000256" key="8">
    <source>
        <dbReference type="ARBA" id="ARBA00022842"/>
    </source>
</evidence>
<protein>
    <recommendedName>
        <fullName evidence="3">tRNA dimethylallyltransferase</fullName>
        <ecNumber evidence="3">2.5.1.75</ecNumber>
    </recommendedName>
</protein>
<sequence>SLPVIIGPTCVGKTDFSVELALSCDSEVICCDSRQVYIGMNIGTAKTPHYIQQIITHHLIDVVYPDEEFNAQLWATRAEKSIKEILKKNRRPLIVCGTGLYLSALTNGFFSLPEITKEKKKEIEFNINEIEKQSSMYDYLKKIDKESASRINPNDKYRIKRAIEIYLLTGRSASYHRKKTKQKKKESVCYIGLTMDRKELYRRINQRVDNMVTNGFVEEVEHLLSLGYDEYLTAFQAPGYNELIQFSRGNLSLQDAISETKKRTRNYAKRQFTWFSKLKGVSWFDVSLGRAQPCQG</sequence>
<keyword evidence="8" id="KW-0460">Magnesium</keyword>
<reference evidence="10" key="1">
    <citation type="journal article" date="2014" name="Front. Microbiol.">
        <title>High frequency of phylogenetically diverse reductive dehalogenase-homologous genes in deep subseafloor sedimentary metagenomes.</title>
        <authorList>
            <person name="Kawai M."/>
            <person name="Futagami T."/>
            <person name="Toyoda A."/>
            <person name="Takaki Y."/>
            <person name="Nishi S."/>
            <person name="Hori S."/>
            <person name="Arai W."/>
            <person name="Tsubouchi T."/>
            <person name="Morono Y."/>
            <person name="Uchiyama I."/>
            <person name="Ito T."/>
            <person name="Fujiyama A."/>
            <person name="Inagaki F."/>
            <person name="Takami H."/>
        </authorList>
    </citation>
    <scope>NUCLEOTIDE SEQUENCE</scope>
    <source>
        <strain evidence="10">Expedition CK06-06</strain>
    </source>
</reference>
<dbReference type="Gene3D" id="3.40.50.300">
    <property type="entry name" value="P-loop containing nucleotide triphosphate hydrolases"/>
    <property type="match status" value="1"/>
</dbReference>
<evidence type="ECO:0000256" key="7">
    <source>
        <dbReference type="ARBA" id="ARBA00022840"/>
    </source>
</evidence>